<name>A0A9D1SPR9_9BACT</name>
<dbReference type="PANTHER" id="PTHR43817">
    <property type="entry name" value="GLYCOSYL HYDROLASE"/>
    <property type="match status" value="1"/>
</dbReference>
<dbReference type="EMBL" id="DVOC01000075">
    <property type="protein sequence ID" value="HIU91238.1"/>
    <property type="molecule type" value="Genomic_DNA"/>
</dbReference>
<protein>
    <submittedName>
        <fullName evidence="8">Glycoside hydrolase family 43 protein</fullName>
    </submittedName>
</protein>
<dbReference type="GO" id="GO:0004553">
    <property type="term" value="F:hydrolase activity, hydrolyzing O-glycosyl compounds"/>
    <property type="evidence" value="ECO:0007669"/>
    <property type="project" value="InterPro"/>
</dbReference>
<evidence type="ECO:0000256" key="4">
    <source>
        <dbReference type="ARBA" id="ARBA00023295"/>
    </source>
</evidence>
<comment type="caution">
    <text evidence="8">The sequence shown here is derived from an EMBL/GenBank/DDBJ whole genome shotgun (WGS) entry which is preliminary data.</text>
</comment>
<evidence type="ECO:0000313" key="9">
    <source>
        <dbReference type="Proteomes" id="UP000886852"/>
    </source>
</evidence>
<dbReference type="InterPro" id="IPR006710">
    <property type="entry name" value="Glyco_hydro_43"/>
</dbReference>
<organism evidence="8 9">
    <name type="scientific">Candidatus Fimimonas merdipullorum</name>
    <dbReference type="NCBI Taxonomy" id="2840822"/>
    <lineage>
        <taxon>Bacteria</taxon>
        <taxon>Pseudomonadati</taxon>
        <taxon>Myxococcota</taxon>
        <taxon>Myxococcia</taxon>
        <taxon>Myxococcales</taxon>
        <taxon>Cystobacterineae</taxon>
        <taxon>Myxococcaceae</taxon>
        <taxon>Myxococcaceae incertae sedis</taxon>
        <taxon>Candidatus Fimimonas</taxon>
    </lineage>
</organism>
<reference evidence="8" key="1">
    <citation type="submission" date="2020-10" db="EMBL/GenBank/DDBJ databases">
        <authorList>
            <person name="Gilroy R."/>
        </authorList>
    </citation>
    <scope>NUCLEOTIDE SEQUENCE</scope>
    <source>
        <strain evidence="8">ChiHjej12B11-7776</strain>
    </source>
</reference>
<keyword evidence="2" id="KW-0732">Signal</keyword>
<dbReference type="AlphaFoldDB" id="A0A9D1SPR9"/>
<proteinExistence type="inferred from homology"/>
<dbReference type="CDD" id="cd08991">
    <property type="entry name" value="GH43_HoAraf43-like"/>
    <property type="match status" value="1"/>
</dbReference>
<dbReference type="GO" id="GO:0005975">
    <property type="term" value="P:carbohydrate metabolic process"/>
    <property type="evidence" value="ECO:0007669"/>
    <property type="project" value="InterPro"/>
</dbReference>
<accession>A0A9D1SPR9</accession>
<evidence type="ECO:0000256" key="2">
    <source>
        <dbReference type="ARBA" id="ARBA00022729"/>
    </source>
</evidence>
<evidence type="ECO:0000256" key="3">
    <source>
        <dbReference type="ARBA" id="ARBA00022801"/>
    </source>
</evidence>
<dbReference type="PANTHER" id="PTHR43817:SF1">
    <property type="entry name" value="HYDROLASE, FAMILY 43, PUTATIVE (AFU_ORTHOLOGUE AFUA_3G01660)-RELATED"/>
    <property type="match status" value="1"/>
</dbReference>
<dbReference type="Proteomes" id="UP000886852">
    <property type="component" value="Unassembled WGS sequence"/>
</dbReference>
<sequence>MKIIKTEGRSQPDPYIIFDNGKYYVYCTAYDGVDCYVSDKLDGFEYLGKVLTQAGQKEYWAPCVIKLRSRYYMYYSSMPQSSDDVHLQAIKVAVADSPAGPFVYVKDVLPPFSIDADVHVNESGLYMFYSVNDLNSDRVGTYIRVDRMTDPFTLAGESIAAVRPTRDEEIFQRDRFQKGQHWHTIEGASYFYQDGWHYCLFSGNCYEKDTYHVGYAAVKSQDMRLNKLHFQKYPDDNTYAPLLASNDYEYGTGHNSVIKVDGQWYVVYHGRDSKIPSPQENRTARICKLFAKDGVLTVERQK</sequence>
<evidence type="ECO:0000256" key="7">
    <source>
        <dbReference type="RuleBase" id="RU361187"/>
    </source>
</evidence>
<feature type="active site" description="Proton acceptor" evidence="5">
    <location>
        <position position="13"/>
    </location>
</feature>
<dbReference type="InterPro" id="IPR023296">
    <property type="entry name" value="Glyco_hydro_beta-prop_sf"/>
</dbReference>
<comment type="similarity">
    <text evidence="1 7">Belongs to the glycosyl hydrolase 43 family.</text>
</comment>
<evidence type="ECO:0000256" key="5">
    <source>
        <dbReference type="PIRSR" id="PIRSR606710-1"/>
    </source>
</evidence>
<dbReference type="SUPFAM" id="SSF75005">
    <property type="entry name" value="Arabinanase/levansucrase/invertase"/>
    <property type="match status" value="1"/>
</dbReference>
<keyword evidence="4 7" id="KW-0326">Glycosidase</keyword>
<keyword evidence="3 7" id="KW-0378">Hydrolase</keyword>
<feature type="active site" description="Proton donor" evidence="5">
    <location>
        <position position="186"/>
    </location>
</feature>
<dbReference type="Pfam" id="PF04616">
    <property type="entry name" value="Glyco_hydro_43"/>
    <property type="match status" value="1"/>
</dbReference>
<gene>
    <name evidence="8" type="ORF">IAC72_04440</name>
</gene>
<dbReference type="Gene3D" id="2.115.10.20">
    <property type="entry name" value="Glycosyl hydrolase domain, family 43"/>
    <property type="match status" value="1"/>
</dbReference>
<evidence type="ECO:0000256" key="1">
    <source>
        <dbReference type="ARBA" id="ARBA00009865"/>
    </source>
</evidence>
<evidence type="ECO:0000313" key="8">
    <source>
        <dbReference type="EMBL" id="HIU91238.1"/>
    </source>
</evidence>
<feature type="site" description="Important for catalytic activity, responsible for pKa modulation of the active site Glu and correct orientation of both the proton donor and substrate" evidence="6">
    <location>
        <position position="115"/>
    </location>
</feature>
<evidence type="ECO:0000256" key="6">
    <source>
        <dbReference type="PIRSR" id="PIRSR606710-2"/>
    </source>
</evidence>
<reference evidence="8" key="2">
    <citation type="journal article" date="2021" name="PeerJ">
        <title>Extensive microbial diversity within the chicken gut microbiome revealed by metagenomics and culture.</title>
        <authorList>
            <person name="Gilroy R."/>
            <person name="Ravi A."/>
            <person name="Getino M."/>
            <person name="Pursley I."/>
            <person name="Horton D.L."/>
            <person name="Alikhan N.F."/>
            <person name="Baker D."/>
            <person name="Gharbi K."/>
            <person name="Hall N."/>
            <person name="Watson M."/>
            <person name="Adriaenssens E.M."/>
            <person name="Foster-Nyarko E."/>
            <person name="Jarju S."/>
            <person name="Secka A."/>
            <person name="Antonio M."/>
            <person name="Oren A."/>
            <person name="Chaudhuri R.R."/>
            <person name="La Ragione R."/>
            <person name="Hildebrand F."/>
            <person name="Pallen M.J."/>
        </authorList>
    </citation>
    <scope>NUCLEOTIDE SEQUENCE</scope>
    <source>
        <strain evidence="8">ChiHjej12B11-7776</strain>
    </source>
</reference>